<comment type="caution">
    <text evidence="1">The sequence shown here is derived from an EMBL/GenBank/DDBJ whole genome shotgun (WGS) entry which is preliminary data.</text>
</comment>
<sequence>MVANWLLQAPSSVQEVHMFFPIRGDSFIPPDRLFGLCSKDISKGQVIKNPEQYLEIISKYSKVIKVGTQECEIFEWKTEAEKIFKSINVWHFKFAPCKRYILKRPTNNNRNILVRVENFYIHDTGCFKYITKKNQMVSKLIPPLQPNLVHPKTISDVIRLLQIHFSENWRQNAKLDFYKPLIDNVDALDLSNEVETIDRAYELMEESPELCV</sequence>
<proteinExistence type="predicted"/>
<accession>A0ABQ8T7F1</accession>
<protein>
    <submittedName>
        <fullName evidence="1">Uncharacterized protein</fullName>
    </submittedName>
</protein>
<keyword evidence="2" id="KW-1185">Reference proteome</keyword>
<dbReference type="Proteomes" id="UP001148838">
    <property type="component" value="Unassembled WGS sequence"/>
</dbReference>
<reference evidence="1 2" key="1">
    <citation type="journal article" date="2022" name="Allergy">
        <title>Genome assembly and annotation of Periplaneta americana reveal a comprehensive cockroach allergen profile.</title>
        <authorList>
            <person name="Wang L."/>
            <person name="Xiong Q."/>
            <person name="Saelim N."/>
            <person name="Wang L."/>
            <person name="Nong W."/>
            <person name="Wan A.T."/>
            <person name="Shi M."/>
            <person name="Liu X."/>
            <person name="Cao Q."/>
            <person name="Hui J.H.L."/>
            <person name="Sookrung N."/>
            <person name="Leung T.F."/>
            <person name="Tungtrongchitr A."/>
            <person name="Tsui S.K.W."/>
        </authorList>
    </citation>
    <scope>NUCLEOTIDE SEQUENCE [LARGE SCALE GENOMIC DNA]</scope>
    <source>
        <strain evidence="1">PWHHKU_190912</strain>
    </source>
</reference>
<evidence type="ECO:0000313" key="1">
    <source>
        <dbReference type="EMBL" id="KAJ4442437.1"/>
    </source>
</evidence>
<gene>
    <name evidence="1" type="ORF">ANN_04023</name>
</gene>
<organism evidence="1 2">
    <name type="scientific">Periplaneta americana</name>
    <name type="common">American cockroach</name>
    <name type="synonym">Blatta americana</name>
    <dbReference type="NCBI Taxonomy" id="6978"/>
    <lineage>
        <taxon>Eukaryota</taxon>
        <taxon>Metazoa</taxon>
        <taxon>Ecdysozoa</taxon>
        <taxon>Arthropoda</taxon>
        <taxon>Hexapoda</taxon>
        <taxon>Insecta</taxon>
        <taxon>Pterygota</taxon>
        <taxon>Neoptera</taxon>
        <taxon>Polyneoptera</taxon>
        <taxon>Dictyoptera</taxon>
        <taxon>Blattodea</taxon>
        <taxon>Blattoidea</taxon>
        <taxon>Blattidae</taxon>
        <taxon>Blattinae</taxon>
        <taxon>Periplaneta</taxon>
    </lineage>
</organism>
<evidence type="ECO:0000313" key="2">
    <source>
        <dbReference type="Proteomes" id="UP001148838"/>
    </source>
</evidence>
<name>A0ABQ8T7F1_PERAM</name>
<dbReference type="EMBL" id="JAJSOF020000013">
    <property type="protein sequence ID" value="KAJ4442437.1"/>
    <property type="molecule type" value="Genomic_DNA"/>
</dbReference>